<protein>
    <submittedName>
        <fullName evidence="1">Uncharacterized protein</fullName>
    </submittedName>
</protein>
<proteinExistence type="predicted"/>
<evidence type="ECO:0000313" key="2">
    <source>
        <dbReference type="Proteomes" id="UP000184275"/>
    </source>
</evidence>
<evidence type="ECO:0000313" key="1">
    <source>
        <dbReference type="EMBL" id="SHK38855.1"/>
    </source>
</evidence>
<keyword evidence="2" id="KW-1185">Reference proteome</keyword>
<gene>
    <name evidence="1" type="ORF">SAMN05720469_10510</name>
</gene>
<dbReference type="EMBL" id="FRAW01000005">
    <property type="protein sequence ID" value="SHK38855.1"/>
    <property type="molecule type" value="Genomic_DNA"/>
</dbReference>
<sequence length="113" mass="12628">MADLCCDKEHRRRVFASGNASSATDTSSRIECAIRLILGNRERRRFRSRTGIHADITASLNNAVKSGTVHDTVLDDRECRSAPRFDDDRIAILELPFPFLALLPTQPKSSKSN</sequence>
<organism evidence="1 2">
    <name type="scientific">Fibrobacter intestinalis</name>
    <dbReference type="NCBI Taxonomy" id="28122"/>
    <lineage>
        <taxon>Bacteria</taxon>
        <taxon>Pseudomonadati</taxon>
        <taxon>Fibrobacterota</taxon>
        <taxon>Fibrobacteria</taxon>
        <taxon>Fibrobacterales</taxon>
        <taxon>Fibrobacteraceae</taxon>
        <taxon>Fibrobacter</taxon>
    </lineage>
</organism>
<accession>A0A1M6S298</accession>
<name>A0A1M6S298_9BACT</name>
<reference evidence="2" key="1">
    <citation type="submission" date="2016-11" db="EMBL/GenBank/DDBJ databases">
        <authorList>
            <person name="Varghese N."/>
            <person name="Submissions S."/>
        </authorList>
    </citation>
    <scope>NUCLEOTIDE SEQUENCE [LARGE SCALE GENOMIC DNA]</scope>
    <source>
        <strain evidence="2">UWOS</strain>
    </source>
</reference>
<dbReference type="Proteomes" id="UP000184275">
    <property type="component" value="Unassembled WGS sequence"/>
</dbReference>
<dbReference type="AlphaFoldDB" id="A0A1M6S298"/>